<comment type="catalytic activity">
    <reaction evidence="7">
        <text>L-cysteinyl-[prolipoprotein] + a 1,2-diacyl-sn-glycero-3-phospho-(1'-sn-glycerol) = an S-1,2-diacyl-sn-glyceryl-L-cysteinyl-[prolipoprotein] + sn-glycerol 1-phosphate + H(+)</text>
        <dbReference type="Rhea" id="RHEA:56712"/>
        <dbReference type="Rhea" id="RHEA-COMP:14679"/>
        <dbReference type="Rhea" id="RHEA-COMP:14680"/>
        <dbReference type="ChEBI" id="CHEBI:15378"/>
        <dbReference type="ChEBI" id="CHEBI:29950"/>
        <dbReference type="ChEBI" id="CHEBI:57685"/>
        <dbReference type="ChEBI" id="CHEBI:64716"/>
        <dbReference type="ChEBI" id="CHEBI:140658"/>
        <dbReference type="EC" id="2.5.1.145"/>
    </reaction>
</comment>
<evidence type="ECO:0000256" key="6">
    <source>
        <dbReference type="ARBA" id="ARBA00023136"/>
    </source>
</evidence>
<evidence type="ECO:0000256" key="8">
    <source>
        <dbReference type="SAM" id="MobiDB-lite"/>
    </source>
</evidence>
<comment type="pathway">
    <text evidence="7">Protein modification; lipoprotein biosynthesis (diacylglyceryl transfer).</text>
</comment>
<dbReference type="GO" id="GO:0042158">
    <property type="term" value="P:lipoprotein biosynthetic process"/>
    <property type="evidence" value="ECO:0007669"/>
    <property type="project" value="UniProtKB-UniRule"/>
</dbReference>
<evidence type="ECO:0000313" key="10">
    <source>
        <dbReference type="Proteomes" id="UP000886785"/>
    </source>
</evidence>
<evidence type="ECO:0000256" key="3">
    <source>
        <dbReference type="ARBA" id="ARBA00022679"/>
    </source>
</evidence>
<feature type="transmembrane region" description="Helical" evidence="7">
    <location>
        <begin position="184"/>
        <end position="201"/>
    </location>
</feature>
<dbReference type="InterPro" id="IPR001640">
    <property type="entry name" value="Lgt"/>
</dbReference>
<comment type="function">
    <text evidence="7">Catalyzes the transfer of the diacylglyceryl group from phosphatidylglycerol to the sulfhydryl group of the N-terminal cysteine of a prolipoprotein, the first step in the formation of mature lipoproteins.</text>
</comment>
<feature type="transmembrane region" description="Helical" evidence="7">
    <location>
        <begin position="28"/>
        <end position="47"/>
    </location>
</feature>
<keyword evidence="4 7" id="KW-0812">Transmembrane</keyword>
<name>A0A9D1DPF5_9FIRM</name>
<reference evidence="9" key="1">
    <citation type="submission" date="2020-10" db="EMBL/GenBank/DDBJ databases">
        <authorList>
            <person name="Gilroy R."/>
        </authorList>
    </citation>
    <scope>NUCLEOTIDE SEQUENCE</scope>
    <source>
        <strain evidence="9">ChiSjej1B19-7085</strain>
    </source>
</reference>
<feature type="binding site" evidence="7">
    <location>
        <position position="146"/>
    </location>
    <ligand>
        <name>a 1,2-diacyl-sn-glycero-3-phospho-(1'-sn-glycerol)</name>
        <dbReference type="ChEBI" id="CHEBI:64716"/>
    </ligand>
</feature>
<keyword evidence="5 7" id="KW-1133">Transmembrane helix</keyword>
<evidence type="ECO:0000256" key="2">
    <source>
        <dbReference type="ARBA" id="ARBA00022475"/>
    </source>
</evidence>
<dbReference type="PROSITE" id="PS01311">
    <property type="entry name" value="LGT"/>
    <property type="match status" value="1"/>
</dbReference>
<comment type="similarity">
    <text evidence="1 7">Belongs to the Lgt family.</text>
</comment>
<organism evidence="9 10">
    <name type="scientific">Candidatus Gallacutalibacter pullicola</name>
    <dbReference type="NCBI Taxonomy" id="2840830"/>
    <lineage>
        <taxon>Bacteria</taxon>
        <taxon>Bacillati</taxon>
        <taxon>Bacillota</taxon>
        <taxon>Clostridia</taxon>
        <taxon>Eubacteriales</taxon>
        <taxon>Candidatus Gallacutalibacter</taxon>
    </lineage>
</organism>
<dbReference type="GO" id="GO:0005886">
    <property type="term" value="C:plasma membrane"/>
    <property type="evidence" value="ECO:0007669"/>
    <property type="project" value="UniProtKB-SubCell"/>
</dbReference>
<dbReference type="GO" id="GO:0008961">
    <property type="term" value="F:phosphatidylglycerol-prolipoprotein diacylglyceryl transferase activity"/>
    <property type="evidence" value="ECO:0007669"/>
    <property type="project" value="UniProtKB-UniRule"/>
</dbReference>
<evidence type="ECO:0000256" key="1">
    <source>
        <dbReference type="ARBA" id="ARBA00007150"/>
    </source>
</evidence>
<keyword evidence="9" id="KW-0328">Glycosyltransferase</keyword>
<evidence type="ECO:0000256" key="5">
    <source>
        <dbReference type="ARBA" id="ARBA00022989"/>
    </source>
</evidence>
<dbReference type="EMBL" id="DVHF01000030">
    <property type="protein sequence ID" value="HIR56464.1"/>
    <property type="molecule type" value="Genomic_DNA"/>
</dbReference>
<dbReference type="HAMAP" id="MF_01147">
    <property type="entry name" value="Lgt"/>
    <property type="match status" value="1"/>
</dbReference>
<feature type="transmembrane region" description="Helical" evidence="7">
    <location>
        <begin position="247"/>
        <end position="264"/>
    </location>
</feature>
<comment type="subcellular location">
    <subcellularLocation>
        <location evidence="7">Cell membrane</location>
        <topology evidence="7">Multi-pass membrane protein</topology>
    </subcellularLocation>
</comment>
<feature type="transmembrane region" description="Helical" evidence="7">
    <location>
        <begin position="208"/>
        <end position="227"/>
    </location>
</feature>
<feature type="compositionally biased region" description="Acidic residues" evidence="8">
    <location>
        <begin position="335"/>
        <end position="354"/>
    </location>
</feature>
<evidence type="ECO:0000313" key="9">
    <source>
        <dbReference type="EMBL" id="HIR56464.1"/>
    </source>
</evidence>
<proteinExistence type="inferred from homology"/>
<reference evidence="9" key="2">
    <citation type="journal article" date="2021" name="PeerJ">
        <title>Extensive microbial diversity within the chicken gut microbiome revealed by metagenomics and culture.</title>
        <authorList>
            <person name="Gilroy R."/>
            <person name="Ravi A."/>
            <person name="Getino M."/>
            <person name="Pursley I."/>
            <person name="Horton D.L."/>
            <person name="Alikhan N.F."/>
            <person name="Baker D."/>
            <person name="Gharbi K."/>
            <person name="Hall N."/>
            <person name="Watson M."/>
            <person name="Adriaenssens E.M."/>
            <person name="Foster-Nyarko E."/>
            <person name="Jarju S."/>
            <person name="Secka A."/>
            <person name="Antonio M."/>
            <person name="Oren A."/>
            <person name="Chaudhuri R.R."/>
            <person name="La Ragione R."/>
            <person name="Hildebrand F."/>
            <person name="Pallen M.J."/>
        </authorList>
    </citation>
    <scope>NUCLEOTIDE SEQUENCE</scope>
    <source>
        <strain evidence="9">ChiSjej1B19-7085</strain>
    </source>
</reference>
<feature type="transmembrane region" description="Helical" evidence="7">
    <location>
        <begin position="101"/>
        <end position="120"/>
    </location>
</feature>
<evidence type="ECO:0000256" key="7">
    <source>
        <dbReference type="HAMAP-Rule" id="MF_01147"/>
    </source>
</evidence>
<protein>
    <recommendedName>
        <fullName evidence="7">Phosphatidylglycerol--prolipoprotein diacylglyceryl transferase</fullName>
        <ecNumber evidence="7">2.5.1.145</ecNumber>
    </recommendedName>
</protein>
<accession>A0A9D1DPF5</accession>
<comment type="caution">
    <text evidence="9">The sequence shown here is derived from an EMBL/GenBank/DDBJ whole genome shotgun (WGS) entry which is preliminary data.</text>
</comment>
<dbReference type="PANTHER" id="PTHR30589">
    <property type="entry name" value="PROLIPOPROTEIN DIACYLGLYCERYL TRANSFERASE"/>
    <property type="match status" value="1"/>
</dbReference>
<feature type="transmembrane region" description="Helical" evidence="7">
    <location>
        <begin position="127"/>
        <end position="145"/>
    </location>
</feature>
<dbReference type="AlphaFoldDB" id="A0A9D1DPF5"/>
<dbReference type="Pfam" id="PF01790">
    <property type="entry name" value="LGT"/>
    <property type="match status" value="1"/>
</dbReference>
<gene>
    <name evidence="7" type="primary">lgt</name>
    <name evidence="9" type="ORF">IAA54_02265</name>
</gene>
<feature type="region of interest" description="Disordered" evidence="8">
    <location>
        <begin position="312"/>
        <end position="382"/>
    </location>
</feature>
<dbReference type="EC" id="2.5.1.145" evidence="7"/>
<dbReference type="Proteomes" id="UP000886785">
    <property type="component" value="Unassembled WGS sequence"/>
</dbReference>
<feature type="compositionally biased region" description="Low complexity" evidence="8">
    <location>
        <begin position="370"/>
        <end position="382"/>
    </location>
</feature>
<dbReference type="PANTHER" id="PTHR30589:SF0">
    <property type="entry name" value="PHOSPHATIDYLGLYCEROL--PROLIPOPROTEIN DIACYLGLYCERYL TRANSFERASE"/>
    <property type="match status" value="1"/>
</dbReference>
<dbReference type="NCBIfam" id="TIGR00544">
    <property type="entry name" value="lgt"/>
    <property type="match status" value="1"/>
</dbReference>
<keyword evidence="6 7" id="KW-0472">Membrane</keyword>
<keyword evidence="3 7" id="KW-0808">Transferase</keyword>
<keyword evidence="2 7" id="KW-1003">Cell membrane</keyword>
<sequence length="382" mass="41963">MSYDVSFPALGMEFHLSPVAFSIGPFSIYWYGILIALGVLLAFWYAMRSCKKMNIDPDKLIDVVLVGIIGGIIGARLYYVLFYSGDEFIQNPWKIFDIRDGGLAIYGGIIGSVVCGSIVAKLHKMKIAAVLDLASLGFLIGQAVGRWGNFVNQEAFGSETDLPWGMLSERTEAVVPTGPVHPCFLYESLWCFLGFLVLHVICRKFRRYDGQVFLSYIIWYGIGRFFIEGLRTDSLMTPFFDLRVSQVVAAASVLAGIVLMIVFCKRTSLSGCGSRKIMELNGIQDEIPEEEIIDDGTSTIFGDLEIEEDEGDALADEEPDGTPKKKEEPAQDTAEASEAEQNTEAEEPSQDQESLEQAVQPDDGAEDADASASSEAAETSEE</sequence>
<evidence type="ECO:0000256" key="4">
    <source>
        <dbReference type="ARBA" id="ARBA00022692"/>
    </source>
</evidence>
<feature type="transmembrane region" description="Helical" evidence="7">
    <location>
        <begin position="59"/>
        <end position="81"/>
    </location>
</feature>